<proteinExistence type="predicted"/>
<organism evidence="4">
    <name type="scientific">Haemonchus placei</name>
    <name type="common">Barber's pole worm</name>
    <dbReference type="NCBI Taxonomy" id="6290"/>
    <lineage>
        <taxon>Eukaryota</taxon>
        <taxon>Metazoa</taxon>
        <taxon>Ecdysozoa</taxon>
        <taxon>Nematoda</taxon>
        <taxon>Chromadorea</taxon>
        <taxon>Rhabditida</taxon>
        <taxon>Rhabditina</taxon>
        <taxon>Rhabditomorpha</taxon>
        <taxon>Strongyloidea</taxon>
        <taxon>Trichostrongylidae</taxon>
        <taxon>Haemonchus</taxon>
    </lineage>
</organism>
<reference evidence="4" key="1">
    <citation type="submission" date="2017-02" db="UniProtKB">
        <authorList>
            <consortium name="WormBaseParasite"/>
        </authorList>
    </citation>
    <scope>IDENTIFICATION</scope>
</reference>
<sequence length="77" mass="9285">MHPFTFTILYLLVDLSYSYPDDVVCYRKWYFNSPRPAPRSVCWLKFRGRDLLICYFSWNTFEVLGRKKITSHGKPSR</sequence>
<evidence type="ECO:0000256" key="1">
    <source>
        <dbReference type="SAM" id="SignalP"/>
    </source>
</evidence>
<keyword evidence="3" id="KW-1185">Reference proteome</keyword>
<keyword evidence="1" id="KW-0732">Signal</keyword>
<accession>A0A0N4WUD5</accession>
<dbReference type="AlphaFoldDB" id="A0A0N4WUD5"/>
<dbReference type="OrthoDB" id="5855515at2759"/>
<evidence type="ECO:0000313" key="3">
    <source>
        <dbReference type="Proteomes" id="UP000268014"/>
    </source>
</evidence>
<reference evidence="2 3" key="2">
    <citation type="submission" date="2018-11" db="EMBL/GenBank/DDBJ databases">
        <authorList>
            <consortium name="Pathogen Informatics"/>
        </authorList>
    </citation>
    <scope>NUCLEOTIDE SEQUENCE [LARGE SCALE GENOMIC DNA]</scope>
    <source>
        <strain evidence="2 3">MHpl1</strain>
    </source>
</reference>
<dbReference type="WBParaSite" id="HPLM_0001525501-mRNA-1">
    <property type="protein sequence ID" value="HPLM_0001525501-mRNA-1"/>
    <property type="gene ID" value="HPLM_0001525501"/>
</dbReference>
<gene>
    <name evidence="2" type="ORF">HPLM_LOCUS15247</name>
</gene>
<evidence type="ECO:0000313" key="4">
    <source>
        <dbReference type="WBParaSite" id="HPLM_0001525501-mRNA-1"/>
    </source>
</evidence>
<evidence type="ECO:0000313" key="2">
    <source>
        <dbReference type="EMBL" id="VDO55915.1"/>
    </source>
</evidence>
<dbReference type="EMBL" id="UZAF01018901">
    <property type="protein sequence ID" value="VDO55915.1"/>
    <property type="molecule type" value="Genomic_DNA"/>
</dbReference>
<protein>
    <submittedName>
        <fullName evidence="4">Secreted protein</fullName>
    </submittedName>
</protein>
<name>A0A0N4WUD5_HAEPC</name>
<dbReference type="Proteomes" id="UP000268014">
    <property type="component" value="Unassembled WGS sequence"/>
</dbReference>
<feature type="signal peptide" evidence="1">
    <location>
        <begin position="1"/>
        <end position="18"/>
    </location>
</feature>
<feature type="chain" id="PRO_5043124027" evidence="1">
    <location>
        <begin position="19"/>
        <end position="77"/>
    </location>
</feature>